<protein>
    <recommendedName>
        <fullName evidence="5">phosphoglycolate phosphatase</fullName>
        <ecNumber evidence="5">3.1.3.18</ecNumber>
    </recommendedName>
</protein>
<evidence type="ECO:0000256" key="1">
    <source>
        <dbReference type="ARBA" id="ARBA00000830"/>
    </source>
</evidence>
<dbReference type="GO" id="GO:0006281">
    <property type="term" value="P:DNA repair"/>
    <property type="evidence" value="ECO:0007669"/>
    <property type="project" value="TreeGrafter"/>
</dbReference>
<evidence type="ECO:0000313" key="13">
    <source>
        <dbReference type="Proteomes" id="UP000051887"/>
    </source>
</evidence>
<accession>A0A0P1FT01</accession>
<dbReference type="Gene3D" id="1.10.150.240">
    <property type="entry name" value="Putative phosphatase, domain 2"/>
    <property type="match status" value="1"/>
</dbReference>
<keyword evidence="12" id="KW-1185">Reference proteome</keyword>
<dbReference type="PANTHER" id="PTHR43434:SF1">
    <property type="entry name" value="PHOSPHOGLYCOLATE PHOSPHATASE"/>
    <property type="match status" value="1"/>
</dbReference>
<evidence type="ECO:0000256" key="7">
    <source>
        <dbReference type="ARBA" id="ARBA00022801"/>
    </source>
</evidence>
<evidence type="ECO:0000256" key="2">
    <source>
        <dbReference type="ARBA" id="ARBA00001946"/>
    </source>
</evidence>
<reference evidence="10 12" key="2">
    <citation type="submission" date="2015-09" db="EMBL/GenBank/DDBJ databases">
        <authorList>
            <person name="Rodrigo-Torres L."/>
            <person name="Arahal D.R."/>
        </authorList>
    </citation>
    <scope>NUCLEOTIDE SEQUENCE [LARGE SCALE GENOMIC DNA]</scope>
    <source>
        <strain evidence="10 12">CECT 5118</strain>
    </source>
</reference>
<evidence type="ECO:0000256" key="6">
    <source>
        <dbReference type="ARBA" id="ARBA00022723"/>
    </source>
</evidence>
<dbReference type="NCBIfam" id="TIGR01449">
    <property type="entry name" value="PGP_bact"/>
    <property type="match status" value="1"/>
</dbReference>
<dbReference type="Pfam" id="PF13419">
    <property type="entry name" value="HAD_2"/>
    <property type="match status" value="1"/>
</dbReference>
<proteinExistence type="inferred from homology"/>
<dbReference type="OrthoDB" id="9793014at2"/>
<comment type="catalytic activity">
    <reaction evidence="1">
        <text>2-phosphoglycolate + H2O = glycolate + phosphate</text>
        <dbReference type="Rhea" id="RHEA:14369"/>
        <dbReference type="ChEBI" id="CHEBI:15377"/>
        <dbReference type="ChEBI" id="CHEBI:29805"/>
        <dbReference type="ChEBI" id="CHEBI:43474"/>
        <dbReference type="ChEBI" id="CHEBI:58033"/>
        <dbReference type="EC" id="3.1.3.18"/>
    </reaction>
</comment>
<dbReference type="EMBL" id="CYSC01000027">
    <property type="protein sequence ID" value="CUH71986.1"/>
    <property type="molecule type" value="Genomic_DNA"/>
</dbReference>
<dbReference type="AlphaFoldDB" id="A0A0P1FT01"/>
<keyword evidence="6" id="KW-0479">Metal-binding</keyword>
<dbReference type="PANTHER" id="PTHR43434">
    <property type="entry name" value="PHOSPHOGLYCOLATE PHOSPHATASE"/>
    <property type="match status" value="1"/>
</dbReference>
<dbReference type="RefSeq" id="WP_058243231.1">
    <property type="nucleotide sequence ID" value="NZ_CYSB01000005.1"/>
</dbReference>
<dbReference type="GO" id="GO:0005975">
    <property type="term" value="P:carbohydrate metabolic process"/>
    <property type="evidence" value="ECO:0007669"/>
    <property type="project" value="InterPro"/>
</dbReference>
<keyword evidence="8" id="KW-0460">Magnesium</keyword>
<sequence length="214" mass="22897">MARIVFDLDGTLINSAPEIQFVANSLLADRGLDPLSLQETIGFIGNGAAVLIEKMSLARGIEPSEHASLLATLEERYMHSSDKSEVYPNVVAALDNLHGAGHRLGVCTNKPLAPAKAVLAHLDLAKHFDVVLGGDSLPQRKPDPAPLHATFDALGEGPVIYVGDSDVDAETAHRAGVSFLLFTKGYCKVPHAELPHHALFDDFARLPELVEALV</sequence>
<dbReference type="InterPro" id="IPR023214">
    <property type="entry name" value="HAD_sf"/>
</dbReference>
<dbReference type="EC" id="3.1.3.18" evidence="5"/>
<keyword evidence="7 11" id="KW-0378">Hydrolase</keyword>
<keyword evidence="9" id="KW-0119">Carbohydrate metabolism</keyword>
<dbReference type="GO" id="GO:0008967">
    <property type="term" value="F:phosphoglycolate phosphatase activity"/>
    <property type="evidence" value="ECO:0007669"/>
    <property type="project" value="UniProtKB-EC"/>
</dbReference>
<evidence type="ECO:0000256" key="5">
    <source>
        <dbReference type="ARBA" id="ARBA00013078"/>
    </source>
</evidence>
<dbReference type="InterPro" id="IPR037512">
    <property type="entry name" value="PGPase_prok"/>
</dbReference>
<gene>
    <name evidence="11" type="primary">gph</name>
    <name evidence="10" type="ORF">TL5118_00411</name>
    <name evidence="11" type="ORF">TL5120_01781</name>
</gene>
<evidence type="ECO:0000313" key="12">
    <source>
        <dbReference type="Proteomes" id="UP000051086"/>
    </source>
</evidence>
<dbReference type="SFLD" id="SFLDG01129">
    <property type="entry name" value="C1.5:_HAD__Beta-PGM__Phosphata"/>
    <property type="match status" value="1"/>
</dbReference>
<dbReference type="Proteomes" id="UP000051086">
    <property type="component" value="Unassembled WGS sequence"/>
</dbReference>
<evidence type="ECO:0000256" key="8">
    <source>
        <dbReference type="ARBA" id="ARBA00022842"/>
    </source>
</evidence>
<name>A0A0P1FT01_9RHOB</name>
<evidence type="ECO:0000256" key="3">
    <source>
        <dbReference type="ARBA" id="ARBA00004818"/>
    </source>
</evidence>
<evidence type="ECO:0000313" key="11">
    <source>
        <dbReference type="EMBL" id="CUH71986.1"/>
    </source>
</evidence>
<dbReference type="SFLD" id="SFLDS00003">
    <property type="entry name" value="Haloacid_Dehalogenase"/>
    <property type="match status" value="1"/>
</dbReference>
<comment type="pathway">
    <text evidence="3">Organic acid metabolism; glycolate biosynthesis; glycolate from 2-phosphoglycolate: step 1/1.</text>
</comment>
<dbReference type="EMBL" id="CYSB01000005">
    <property type="protein sequence ID" value="CUH63297.1"/>
    <property type="molecule type" value="Genomic_DNA"/>
</dbReference>
<dbReference type="InterPro" id="IPR036412">
    <property type="entry name" value="HAD-like_sf"/>
</dbReference>
<dbReference type="SUPFAM" id="SSF56784">
    <property type="entry name" value="HAD-like"/>
    <property type="match status" value="1"/>
</dbReference>
<dbReference type="GO" id="GO:0005829">
    <property type="term" value="C:cytosol"/>
    <property type="evidence" value="ECO:0007669"/>
    <property type="project" value="TreeGrafter"/>
</dbReference>
<evidence type="ECO:0000256" key="4">
    <source>
        <dbReference type="ARBA" id="ARBA00006171"/>
    </source>
</evidence>
<dbReference type="Gene3D" id="3.40.50.1000">
    <property type="entry name" value="HAD superfamily/HAD-like"/>
    <property type="match status" value="1"/>
</dbReference>
<reference evidence="11 13" key="1">
    <citation type="submission" date="2015-09" db="EMBL/GenBank/DDBJ databases">
        <authorList>
            <consortium name="Swine Surveillance"/>
        </authorList>
    </citation>
    <scope>NUCLEOTIDE SEQUENCE [LARGE SCALE GENOMIC DNA]</scope>
    <source>
        <strain evidence="11 13">5120</strain>
    </source>
</reference>
<dbReference type="NCBIfam" id="TIGR01549">
    <property type="entry name" value="HAD-SF-IA-v1"/>
    <property type="match status" value="1"/>
</dbReference>
<organism evidence="11 13">
    <name type="scientific">Thalassovita autumnalis</name>
    <dbReference type="NCBI Taxonomy" id="2072972"/>
    <lineage>
        <taxon>Bacteria</taxon>
        <taxon>Pseudomonadati</taxon>
        <taxon>Pseudomonadota</taxon>
        <taxon>Alphaproteobacteria</taxon>
        <taxon>Rhodobacterales</taxon>
        <taxon>Roseobacteraceae</taxon>
        <taxon>Thalassovita</taxon>
    </lineage>
</organism>
<comment type="cofactor">
    <cofactor evidence="2">
        <name>Mg(2+)</name>
        <dbReference type="ChEBI" id="CHEBI:18420"/>
    </cofactor>
</comment>
<dbReference type="InterPro" id="IPR041492">
    <property type="entry name" value="HAD_2"/>
</dbReference>
<dbReference type="InterPro" id="IPR050155">
    <property type="entry name" value="HAD-like_hydrolase_sf"/>
</dbReference>
<evidence type="ECO:0000313" key="10">
    <source>
        <dbReference type="EMBL" id="CUH63297.1"/>
    </source>
</evidence>
<evidence type="ECO:0000256" key="9">
    <source>
        <dbReference type="ARBA" id="ARBA00023277"/>
    </source>
</evidence>
<dbReference type="Proteomes" id="UP000051887">
    <property type="component" value="Unassembled WGS sequence"/>
</dbReference>
<dbReference type="GO" id="GO:0046872">
    <property type="term" value="F:metal ion binding"/>
    <property type="evidence" value="ECO:0007669"/>
    <property type="project" value="UniProtKB-KW"/>
</dbReference>
<dbReference type="InterPro" id="IPR006439">
    <property type="entry name" value="HAD-SF_hydro_IA"/>
</dbReference>
<dbReference type="InterPro" id="IPR023198">
    <property type="entry name" value="PGP-like_dom2"/>
</dbReference>
<comment type="similarity">
    <text evidence="4">Belongs to the HAD-like hydrolase superfamily. CbbY/CbbZ/Gph/YieH family.</text>
</comment>